<dbReference type="SMART" id="SM00388">
    <property type="entry name" value="HisKA"/>
    <property type="match status" value="1"/>
</dbReference>
<evidence type="ECO:0000256" key="10">
    <source>
        <dbReference type="ARBA" id="ARBA00039401"/>
    </source>
</evidence>
<dbReference type="InterPro" id="IPR013656">
    <property type="entry name" value="PAS_4"/>
</dbReference>
<dbReference type="InterPro" id="IPR036097">
    <property type="entry name" value="HisK_dim/P_sf"/>
</dbReference>
<dbReference type="SMART" id="SM00387">
    <property type="entry name" value="HATPase_c"/>
    <property type="match status" value="1"/>
</dbReference>
<proteinExistence type="predicted"/>
<dbReference type="GO" id="GO:0005886">
    <property type="term" value="C:plasma membrane"/>
    <property type="evidence" value="ECO:0007669"/>
    <property type="project" value="UniProtKB-SubCell"/>
</dbReference>
<keyword evidence="14" id="KW-1185">Reference proteome</keyword>
<dbReference type="OrthoDB" id="9757990at2"/>
<dbReference type="GO" id="GO:0000156">
    <property type="term" value="F:phosphorelay response regulator activity"/>
    <property type="evidence" value="ECO:0007669"/>
    <property type="project" value="TreeGrafter"/>
</dbReference>
<dbReference type="PANTHER" id="PTHR42878">
    <property type="entry name" value="TWO-COMPONENT HISTIDINE KINASE"/>
    <property type="match status" value="1"/>
</dbReference>
<keyword evidence="11" id="KW-0812">Transmembrane</keyword>
<evidence type="ECO:0000256" key="9">
    <source>
        <dbReference type="ARBA" id="ARBA00023012"/>
    </source>
</evidence>
<feature type="transmembrane region" description="Helical" evidence="11">
    <location>
        <begin position="21"/>
        <end position="44"/>
    </location>
</feature>
<evidence type="ECO:0000259" key="12">
    <source>
        <dbReference type="PROSITE" id="PS50109"/>
    </source>
</evidence>
<feature type="transmembrane region" description="Helical" evidence="11">
    <location>
        <begin position="50"/>
        <end position="71"/>
    </location>
</feature>
<keyword evidence="4" id="KW-0597">Phosphoprotein</keyword>
<evidence type="ECO:0000313" key="14">
    <source>
        <dbReference type="Proteomes" id="UP000270299"/>
    </source>
</evidence>
<dbReference type="PROSITE" id="PS50109">
    <property type="entry name" value="HIS_KIN"/>
    <property type="match status" value="1"/>
</dbReference>
<dbReference type="AlphaFoldDB" id="A0A3L7A0F5"/>
<evidence type="ECO:0000256" key="11">
    <source>
        <dbReference type="SAM" id="Phobius"/>
    </source>
</evidence>
<keyword evidence="11" id="KW-0472">Membrane</keyword>
<dbReference type="InterPro" id="IPR003661">
    <property type="entry name" value="HisK_dim/P_dom"/>
</dbReference>
<evidence type="ECO:0000256" key="6">
    <source>
        <dbReference type="ARBA" id="ARBA00022741"/>
    </source>
</evidence>
<dbReference type="PANTHER" id="PTHR42878:SF7">
    <property type="entry name" value="SENSOR HISTIDINE KINASE GLRK"/>
    <property type="match status" value="1"/>
</dbReference>
<dbReference type="Proteomes" id="UP000270299">
    <property type="component" value="Unassembled WGS sequence"/>
</dbReference>
<keyword evidence="8" id="KW-0067">ATP-binding</keyword>
<dbReference type="EMBL" id="RCUV01000002">
    <property type="protein sequence ID" value="RLP73460.1"/>
    <property type="molecule type" value="Genomic_DNA"/>
</dbReference>
<dbReference type="InterPro" id="IPR036890">
    <property type="entry name" value="HATPase_C_sf"/>
</dbReference>
<dbReference type="Gene3D" id="3.30.450.20">
    <property type="entry name" value="PAS domain"/>
    <property type="match status" value="1"/>
</dbReference>
<keyword evidence="7 13" id="KW-0418">Kinase</keyword>
<dbReference type="GO" id="GO:0030295">
    <property type="term" value="F:protein kinase activator activity"/>
    <property type="evidence" value="ECO:0007669"/>
    <property type="project" value="TreeGrafter"/>
</dbReference>
<evidence type="ECO:0000256" key="2">
    <source>
        <dbReference type="ARBA" id="ARBA00004236"/>
    </source>
</evidence>
<dbReference type="CDD" id="cd00075">
    <property type="entry name" value="HATPase"/>
    <property type="match status" value="1"/>
</dbReference>
<evidence type="ECO:0000256" key="7">
    <source>
        <dbReference type="ARBA" id="ARBA00022777"/>
    </source>
</evidence>
<keyword evidence="5" id="KW-0808">Transferase</keyword>
<dbReference type="GO" id="GO:0007234">
    <property type="term" value="P:osmosensory signaling via phosphorelay pathway"/>
    <property type="evidence" value="ECO:0007669"/>
    <property type="project" value="TreeGrafter"/>
</dbReference>
<dbReference type="Gene3D" id="1.10.287.130">
    <property type="match status" value="1"/>
</dbReference>
<dbReference type="InterPro" id="IPR005467">
    <property type="entry name" value="His_kinase_dom"/>
</dbReference>
<dbReference type="InterPro" id="IPR004358">
    <property type="entry name" value="Sig_transdc_His_kin-like_C"/>
</dbReference>
<keyword evidence="11" id="KW-1133">Transmembrane helix</keyword>
<accession>A0A3L7A0F5</accession>
<dbReference type="InterPro" id="IPR050351">
    <property type="entry name" value="BphY/WalK/GraS-like"/>
</dbReference>
<protein>
    <recommendedName>
        <fullName evidence="10">Sensor-like histidine kinase SenX3</fullName>
        <ecNumber evidence="3">2.7.13.3</ecNumber>
    </recommendedName>
</protein>
<dbReference type="Pfam" id="PF02518">
    <property type="entry name" value="HATPase_c"/>
    <property type="match status" value="1"/>
</dbReference>
<reference evidence="13 14" key="1">
    <citation type="submission" date="2018-10" db="EMBL/GenBank/DDBJ databases">
        <authorList>
            <person name="Li J."/>
        </authorList>
    </citation>
    <scope>NUCLEOTIDE SEQUENCE [LARGE SCALE GENOMIC DNA]</scope>
    <source>
        <strain evidence="13 14">CCTCC AB209002</strain>
    </source>
</reference>
<comment type="caution">
    <text evidence="13">The sequence shown here is derived from an EMBL/GenBank/DDBJ whole genome shotgun (WGS) entry which is preliminary data.</text>
</comment>
<dbReference type="SUPFAM" id="SSF55785">
    <property type="entry name" value="PYP-like sensor domain (PAS domain)"/>
    <property type="match status" value="1"/>
</dbReference>
<keyword evidence="9" id="KW-0902">Two-component regulatory system</keyword>
<evidence type="ECO:0000256" key="3">
    <source>
        <dbReference type="ARBA" id="ARBA00012438"/>
    </source>
</evidence>
<dbReference type="FunFam" id="3.30.565.10:FF:000006">
    <property type="entry name" value="Sensor histidine kinase WalK"/>
    <property type="match status" value="1"/>
</dbReference>
<dbReference type="Pfam" id="PF08448">
    <property type="entry name" value="PAS_4"/>
    <property type="match status" value="1"/>
</dbReference>
<name>A0A3L7A0F5_9MICO</name>
<dbReference type="Pfam" id="PF00512">
    <property type="entry name" value="HisKA"/>
    <property type="match status" value="1"/>
</dbReference>
<dbReference type="SUPFAM" id="SSF55874">
    <property type="entry name" value="ATPase domain of HSP90 chaperone/DNA topoisomerase II/histidine kinase"/>
    <property type="match status" value="1"/>
</dbReference>
<evidence type="ECO:0000313" key="13">
    <source>
        <dbReference type="EMBL" id="RLP73460.1"/>
    </source>
</evidence>
<dbReference type="GO" id="GO:0005524">
    <property type="term" value="F:ATP binding"/>
    <property type="evidence" value="ECO:0007669"/>
    <property type="project" value="UniProtKB-KW"/>
</dbReference>
<gene>
    <name evidence="13" type="ORF">D9V29_01880</name>
</gene>
<dbReference type="InterPro" id="IPR003594">
    <property type="entry name" value="HATPase_dom"/>
</dbReference>
<evidence type="ECO:0000256" key="1">
    <source>
        <dbReference type="ARBA" id="ARBA00000085"/>
    </source>
</evidence>
<feature type="transmembrane region" description="Helical" evidence="11">
    <location>
        <begin position="150"/>
        <end position="167"/>
    </location>
</feature>
<keyword evidence="6" id="KW-0547">Nucleotide-binding</keyword>
<dbReference type="EC" id="2.7.13.3" evidence="3"/>
<comment type="catalytic activity">
    <reaction evidence="1">
        <text>ATP + protein L-histidine = ADP + protein N-phospho-L-histidine.</text>
        <dbReference type="EC" id="2.7.13.3"/>
    </reaction>
</comment>
<dbReference type="InterPro" id="IPR035965">
    <property type="entry name" value="PAS-like_dom_sf"/>
</dbReference>
<dbReference type="GO" id="GO:0000155">
    <property type="term" value="F:phosphorelay sensor kinase activity"/>
    <property type="evidence" value="ECO:0007669"/>
    <property type="project" value="InterPro"/>
</dbReference>
<evidence type="ECO:0000256" key="4">
    <source>
        <dbReference type="ARBA" id="ARBA00022553"/>
    </source>
</evidence>
<dbReference type="PRINTS" id="PR00344">
    <property type="entry name" value="BCTRLSENSOR"/>
</dbReference>
<feature type="transmembrane region" description="Helical" evidence="11">
    <location>
        <begin position="116"/>
        <end position="138"/>
    </location>
</feature>
<organism evidence="13 14">
    <name type="scientific">Mycetocola manganoxydans</name>
    <dbReference type="NCBI Taxonomy" id="699879"/>
    <lineage>
        <taxon>Bacteria</taxon>
        <taxon>Bacillati</taxon>
        <taxon>Actinomycetota</taxon>
        <taxon>Actinomycetes</taxon>
        <taxon>Micrococcales</taxon>
        <taxon>Microbacteriaceae</taxon>
        <taxon>Mycetocola</taxon>
    </lineage>
</organism>
<dbReference type="CDD" id="cd00082">
    <property type="entry name" value="HisKA"/>
    <property type="match status" value="1"/>
</dbReference>
<dbReference type="SUPFAM" id="SSF47384">
    <property type="entry name" value="Homodimeric domain of signal transducing histidine kinase"/>
    <property type="match status" value="1"/>
</dbReference>
<evidence type="ECO:0000256" key="5">
    <source>
        <dbReference type="ARBA" id="ARBA00022679"/>
    </source>
</evidence>
<feature type="transmembrane region" description="Helical" evidence="11">
    <location>
        <begin position="78"/>
        <end position="96"/>
    </location>
</feature>
<sequence length="549" mass="60659">MTFPSASRVESHGQARFERSVFLWQLLLASGVLVLVCILLVLRVDLSKEPALLFGVAAIFVATMAASALTWRKLSRRAAIILPIIDIAGIALINYGEPSLGAALFYVFPVIWLATYYGLLGAVVGPTLSSLLVWGFWLFSPATVETNAKLLVLPIVLAFVSTASYIGTQKNLAQRRLLRQQAMLLEDAFDRARRQQRTLDEVVNAVTFGVVSYDKSGRPTIVNRAHRDRMRRFGYSEGDVVPEFVYGADRTTPFPLEERPYRRLMRGESFDDVVLWYGDPGGYREALAITGRPLRDAEGRQDGSVWVSRDITAELEAIGARDDLVLSVSHELRTPLTSILGYLELVADSEDVGEESRTHVEIALKNADRMLSLVSDLLVASHDEQIGFLLNFAPTDLAVIAKQSIQALKPVAEERKISLLLTSIGDPVVYADEFRIRQVIDNLLSNAVKYNNPGGRVSIAVIGDIDEVEIFVSDTGRGMTEEEQKNLFQRFYRAESVRNSTVHGTGLGLSISREIARSHGGDVRMSASSPSGTTMVVTLPREKDEDIDE</sequence>
<evidence type="ECO:0000256" key="8">
    <source>
        <dbReference type="ARBA" id="ARBA00022840"/>
    </source>
</evidence>
<feature type="domain" description="Histidine kinase" evidence="12">
    <location>
        <begin position="327"/>
        <end position="543"/>
    </location>
</feature>
<dbReference type="Gene3D" id="3.30.565.10">
    <property type="entry name" value="Histidine kinase-like ATPase, C-terminal domain"/>
    <property type="match status" value="1"/>
</dbReference>
<comment type="subcellular location">
    <subcellularLocation>
        <location evidence="2">Cell membrane</location>
    </subcellularLocation>
</comment>
<dbReference type="RefSeq" id="WP_121671624.1">
    <property type="nucleotide sequence ID" value="NZ_BMXM01000002.1"/>
</dbReference>